<proteinExistence type="predicted"/>
<dbReference type="AlphaFoldDB" id="A0A3L6EW89"/>
<name>A0A3L6EW89_MAIZE</name>
<dbReference type="EMBL" id="NCVQ01000005">
    <property type="protein sequence ID" value="PWZ25324.1"/>
    <property type="molecule type" value="Genomic_DNA"/>
</dbReference>
<evidence type="ECO:0000313" key="1">
    <source>
        <dbReference type="EMBL" id="PWZ25324.1"/>
    </source>
</evidence>
<comment type="caution">
    <text evidence="1">The sequence shown here is derived from an EMBL/GenBank/DDBJ whole genome shotgun (WGS) entry which is preliminary data.</text>
</comment>
<dbReference type="Proteomes" id="UP000251960">
    <property type="component" value="Chromosome 4"/>
</dbReference>
<accession>A0A3L6EW89</accession>
<reference evidence="1" key="1">
    <citation type="journal article" date="2018" name="Nat. Genet.">
        <title>Extensive intraspecific gene order and gene structural variations between Mo17 and other maize genomes.</title>
        <authorList>
            <person name="Sun S."/>
            <person name="Zhou Y."/>
            <person name="Chen J."/>
            <person name="Shi J."/>
            <person name="Zhao H."/>
            <person name="Zhao H."/>
            <person name="Song W."/>
            <person name="Zhang M."/>
            <person name="Cui Y."/>
            <person name="Dong X."/>
            <person name="Liu H."/>
            <person name="Ma X."/>
            <person name="Jiao Y."/>
            <person name="Wang B."/>
            <person name="Wei X."/>
            <person name="Stein J.C."/>
            <person name="Glaubitz J.C."/>
            <person name="Lu F."/>
            <person name="Yu G."/>
            <person name="Liang C."/>
            <person name="Fengler K."/>
            <person name="Li B."/>
            <person name="Rafalski A."/>
            <person name="Schnable P.S."/>
            <person name="Ware D.H."/>
            <person name="Buckler E.S."/>
            <person name="Lai J."/>
        </authorList>
    </citation>
    <scope>NUCLEOTIDE SEQUENCE [LARGE SCALE GENOMIC DNA]</scope>
    <source>
        <tissue evidence="1">Seedling</tissue>
    </source>
</reference>
<gene>
    <name evidence="1" type="ORF">Zm00014a_029071</name>
</gene>
<sequence length="23" mass="2711">MERIHREGILSYSKLNSEKIPLP</sequence>
<organism evidence="1">
    <name type="scientific">Zea mays</name>
    <name type="common">Maize</name>
    <dbReference type="NCBI Taxonomy" id="4577"/>
    <lineage>
        <taxon>Eukaryota</taxon>
        <taxon>Viridiplantae</taxon>
        <taxon>Streptophyta</taxon>
        <taxon>Embryophyta</taxon>
        <taxon>Tracheophyta</taxon>
        <taxon>Spermatophyta</taxon>
        <taxon>Magnoliopsida</taxon>
        <taxon>Liliopsida</taxon>
        <taxon>Poales</taxon>
        <taxon>Poaceae</taxon>
        <taxon>PACMAD clade</taxon>
        <taxon>Panicoideae</taxon>
        <taxon>Andropogonodae</taxon>
        <taxon>Andropogoneae</taxon>
        <taxon>Tripsacinae</taxon>
        <taxon>Zea</taxon>
    </lineage>
</organism>
<protein>
    <submittedName>
        <fullName evidence="1">Uncharacterized protein</fullName>
    </submittedName>
</protein>